<organism evidence="1">
    <name type="scientific">marine sediment metagenome</name>
    <dbReference type="NCBI Taxonomy" id="412755"/>
    <lineage>
        <taxon>unclassified sequences</taxon>
        <taxon>metagenomes</taxon>
        <taxon>ecological metagenomes</taxon>
    </lineage>
</organism>
<evidence type="ECO:0000313" key="1">
    <source>
        <dbReference type="EMBL" id="GAG71924.1"/>
    </source>
</evidence>
<dbReference type="EMBL" id="BART01001640">
    <property type="protein sequence ID" value="GAG71924.1"/>
    <property type="molecule type" value="Genomic_DNA"/>
</dbReference>
<comment type="caution">
    <text evidence="1">The sequence shown here is derived from an EMBL/GenBank/DDBJ whole genome shotgun (WGS) entry which is preliminary data.</text>
</comment>
<feature type="non-terminal residue" evidence="1">
    <location>
        <position position="1"/>
    </location>
</feature>
<protein>
    <submittedName>
        <fullName evidence="1">Uncharacterized protein</fullName>
    </submittedName>
</protein>
<accession>X0ZRG5</accession>
<proteinExistence type="predicted"/>
<gene>
    <name evidence="1" type="ORF">S01H4_05596</name>
</gene>
<name>X0ZRG5_9ZZZZ</name>
<reference evidence="1" key="1">
    <citation type="journal article" date="2014" name="Front. Microbiol.">
        <title>High frequency of phylogenetically diverse reductive dehalogenase-homologous genes in deep subseafloor sedimentary metagenomes.</title>
        <authorList>
            <person name="Kawai M."/>
            <person name="Futagami T."/>
            <person name="Toyoda A."/>
            <person name="Takaki Y."/>
            <person name="Nishi S."/>
            <person name="Hori S."/>
            <person name="Arai W."/>
            <person name="Tsubouchi T."/>
            <person name="Morono Y."/>
            <person name="Uchiyama I."/>
            <person name="Ito T."/>
            <person name="Fujiyama A."/>
            <person name="Inagaki F."/>
            <person name="Takami H."/>
        </authorList>
    </citation>
    <scope>NUCLEOTIDE SEQUENCE</scope>
    <source>
        <strain evidence="1">Expedition CK06-06</strain>
    </source>
</reference>
<dbReference type="AlphaFoldDB" id="X0ZRG5"/>
<sequence>FLEGMYEKSKISIADFSQSPTDALSRSVSRCKDAQEGELL</sequence>